<dbReference type="Pfam" id="PF08284">
    <property type="entry name" value="RVP_2"/>
    <property type="match status" value="1"/>
</dbReference>
<proteinExistence type="predicted"/>
<gene>
    <name evidence="1" type="ORF">V6N11_040045</name>
</gene>
<keyword evidence="2" id="KW-1185">Reference proteome</keyword>
<evidence type="ECO:0000313" key="1">
    <source>
        <dbReference type="EMBL" id="KAK9011974.1"/>
    </source>
</evidence>
<sequence>MGDILEHRPEISLHALLDWSSYKTMRVLAKSGAHMIVVFIDSGSTHNFISNKMATMLQLTVIPTKSFNVKVANGEPLQCHGRFENVPNHLQEIPFVPTLYA</sequence>
<dbReference type="Gene3D" id="2.40.70.10">
    <property type="entry name" value="Acid Proteases"/>
    <property type="match status" value="1"/>
</dbReference>
<dbReference type="InterPro" id="IPR021109">
    <property type="entry name" value="Peptidase_aspartic_dom_sf"/>
</dbReference>
<comment type="caution">
    <text evidence="1">The sequence shown here is derived from an EMBL/GenBank/DDBJ whole genome shotgun (WGS) entry which is preliminary data.</text>
</comment>
<dbReference type="Proteomes" id="UP001396334">
    <property type="component" value="Unassembled WGS sequence"/>
</dbReference>
<organism evidence="1 2">
    <name type="scientific">Hibiscus sabdariffa</name>
    <name type="common">roselle</name>
    <dbReference type="NCBI Taxonomy" id="183260"/>
    <lineage>
        <taxon>Eukaryota</taxon>
        <taxon>Viridiplantae</taxon>
        <taxon>Streptophyta</taxon>
        <taxon>Embryophyta</taxon>
        <taxon>Tracheophyta</taxon>
        <taxon>Spermatophyta</taxon>
        <taxon>Magnoliopsida</taxon>
        <taxon>eudicotyledons</taxon>
        <taxon>Gunneridae</taxon>
        <taxon>Pentapetalae</taxon>
        <taxon>rosids</taxon>
        <taxon>malvids</taxon>
        <taxon>Malvales</taxon>
        <taxon>Malvaceae</taxon>
        <taxon>Malvoideae</taxon>
        <taxon>Hibiscus</taxon>
    </lineage>
</organism>
<dbReference type="EMBL" id="JBBPBN010000022">
    <property type="protein sequence ID" value="KAK9011974.1"/>
    <property type="molecule type" value="Genomic_DNA"/>
</dbReference>
<reference evidence="1 2" key="1">
    <citation type="journal article" date="2024" name="G3 (Bethesda)">
        <title>Genome assembly of Hibiscus sabdariffa L. provides insights into metabolisms of medicinal natural products.</title>
        <authorList>
            <person name="Kim T."/>
        </authorList>
    </citation>
    <scope>NUCLEOTIDE SEQUENCE [LARGE SCALE GENOMIC DNA]</scope>
    <source>
        <strain evidence="1">TK-2024</strain>
        <tissue evidence="1">Old leaves</tissue>
    </source>
</reference>
<accession>A0ABR2RGL5</accession>
<protein>
    <submittedName>
        <fullName evidence="1">Uncharacterized protein</fullName>
    </submittedName>
</protein>
<dbReference type="CDD" id="cd00303">
    <property type="entry name" value="retropepsin_like"/>
    <property type="match status" value="1"/>
</dbReference>
<name>A0ABR2RGL5_9ROSI</name>
<evidence type="ECO:0000313" key="2">
    <source>
        <dbReference type="Proteomes" id="UP001396334"/>
    </source>
</evidence>